<dbReference type="SUPFAM" id="SSF53901">
    <property type="entry name" value="Thiolase-like"/>
    <property type="match status" value="1"/>
</dbReference>
<dbReference type="InterPro" id="IPR016039">
    <property type="entry name" value="Thiolase-like"/>
</dbReference>
<comment type="similarity">
    <text evidence="1">Belongs to the thiolase-like superfamily. Chalcone/stilbene synthases family.</text>
</comment>
<evidence type="ECO:0000313" key="7">
    <source>
        <dbReference type="Proteomes" id="UP001351900"/>
    </source>
</evidence>
<dbReference type="PANTHER" id="PTHR11877">
    <property type="entry name" value="HYDROXYMETHYLGLUTARYL-COA SYNTHASE"/>
    <property type="match status" value="1"/>
</dbReference>
<reference evidence="6 7" key="1">
    <citation type="submission" date="2024-01" db="EMBL/GenBank/DDBJ databases">
        <title>the genome sequence of strain Microbacterium schleiferi NBRC 15075.</title>
        <authorList>
            <person name="Ding Y."/>
            <person name="Zhang G."/>
        </authorList>
    </citation>
    <scope>NUCLEOTIDE SEQUENCE [LARGE SCALE GENOMIC DNA]</scope>
    <source>
        <strain evidence="6 7">NBRC 15075</strain>
    </source>
</reference>
<keyword evidence="7" id="KW-1185">Reference proteome</keyword>
<feature type="domain" description="Chalcone/stilbene synthase N-terminal" evidence="4">
    <location>
        <begin position="4"/>
        <end position="214"/>
    </location>
</feature>
<sequence length="390" mass="41647">MRVQLIGIGTAVPEFALSQSQVRDLFLAEPDIAPLTARLIRAAYDNSAIERRHTVIEDFASGGGTFLEPESRVIRSPGTGPRNELYAREAPKLSETAARRALHNAGVQPSEITHVVTASCTGFYAPGPEYRLVRDLGLDPTVEREHIGFMGCAAAIPALRSAWRICLTDPTATVLVSCTEVCSIHMRSSPDPDQIVASAVFADGAAAAVVTARPPERGEPRELPAPSRALELTGFTTALTTDGEQDMAWIIGDHGFEMTLTGNVPRIVGREVRAALAPVLERTGAIDQWVVHPGGRSILDRFEQAMDLDESALQRSRAILRDNGNMSSATVLFILADLLGDPTAETGQQVLITAFGPGLAVESATARVTAREPHESAASVLEEQAASARS</sequence>
<dbReference type="Proteomes" id="UP001351900">
    <property type="component" value="Unassembled WGS sequence"/>
</dbReference>
<accession>A0ABU7V858</accession>
<evidence type="ECO:0000256" key="3">
    <source>
        <dbReference type="SAM" id="MobiDB-lite"/>
    </source>
</evidence>
<feature type="region of interest" description="Disordered" evidence="3">
    <location>
        <begin position="371"/>
        <end position="390"/>
    </location>
</feature>
<dbReference type="InterPro" id="IPR011141">
    <property type="entry name" value="Polyketide_synthase_type-III"/>
</dbReference>
<dbReference type="Pfam" id="PF00195">
    <property type="entry name" value="Chal_sti_synt_N"/>
    <property type="match status" value="1"/>
</dbReference>
<evidence type="ECO:0000259" key="5">
    <source>
        <dbReference type="Pfam" id="PF02797"/>
    </source>
</evidence>
<protein>
    <submittedName>
        <fullName evidence="6">Type III polyketide synthase</fullName>
    </submittedName>
</protein>
<dbReference type="Gene3D" id="3.40.47.10">
    <property type="match status" value="2"/>
</dbReference>
<name>A0ABU7V858_9MICO</name>
<dbReference type="RefSeq" id="WP_331791994.1">
    <property type="nucleotide sequence ID" value="NZ_BAAAUO010000001.1"/>
</dbReference>
<comment type="caution">
    <text evidence="6">The sequence shown here is derived from an EMBL/GenBank/DDBJ whole genome shotgun (WGS) entry which is preliminary data.</text>
</comment>
<evidence type="ECO:0000256" key="1">
    <source>
        <dbReference type="ARBA" id="ARBA00005531"/>
    </source>
</evidence>
<dbReference type="PIRSF" id="PIRSF000451">
    <property type="entry name" value="PKS_III"/>
    <property type="match status" value="1"/>
</dbReference>
<evidence type="ECO:0000313" key="6">
    <source>
        <dbReference type="EMBL" id="MEF2255830.1"/>
    </source>
</evidence>
<feature type="domain" description="Chalcone/stilbene synthase C-terminal" evidence="5">
    <location>
        <begin position="242"/>
        <end position="365"/>
    </location>
</feature>
<keyword evidence="2" id="KW-0808">Transferase</keyword>
<evidence type="ECO:0000259" key="4">
    <source>
        <dbReference type="Pfam" id="PF00195"/>
    </source>
</evidence>
<dbReference type="Pfam" id="PF02797">
    <property type="entry name" value="Chal_sti_synt_C"/>
    <property type="match status" value="1"/>
</dbReference>
<evidence type="ECO:0000256" key="2">
    <source>
        <dbReference type="ARBA" id="ARBA00022679"/>
    </source>
</evidence>
<dbReference type="InterPro" id="IPR012328">
    <property type="entry name" value="Chalcone/stilbene_synt_C"/>
</dbReference>
<dbReference type="InterPro" id="IPR001099">
    <property type="entry name" value="Chalcone/stilbene_synt_N"/>
</dbReference>
<dbReference type="PANTHER" id="PTHR11877:SF46">
    <property type="entry name" value="TYPE III POLYKETIDE SYNTHASE A"/>
    <property type="match status" value="1"/>
</dbReference>
<dbReference type="EMBL" id="JAZHOV010000006">
    <property type="protein sequence ID" value="MEF2255830.1"/>
    <property type="molecule type" value="Genomic_DNA"/>
</dbReference>
<gene>
    <name evidence="6" type="ORF">V2V91_11900</name>
</gene>
<proteinExistence type="inferred from homology"/>
<organism evidence="6 7">
    <name type="scientific">Microbacterium schleiferi</name>
    <dbReference type="NCBI Taxonomy" id="69362"/>
    <lineage>
        <taxon>Bacteria</taxon>
        <taxon>Bacillati</taxon>
        <taxon>Actinomycetota</taxon>
        <taxon>Actinomycetes</taxon>
        <taxon>Micrococcales</taxon>
        <taxon>Microbacteriaceae</taxon>
        <taxon>Microbacterium</taxon>
    </lineage>
</organism>
<dbReference type="CDD" id="cd00831">
    <property type="entry name" value="CHS_like"/>
    <property type="match status" value="1"/>
</dbReference>